<dbReference type="GeneID" id="70127586"/>
<keyword evidence="3 8" id="KW-0808">Transferase</keyword>
<proteinExistence type="inferred from homology"/>
<dbReference type="OrthoDB" id="74183at2759"/>
<comment type="caution">
    <text evidence="8">The sequence shown here is derived from an EMBL/GenBank/DDBJ whole genome shotgun (WGS) entry which is preliminary data.</text>
</comment>
<comment type="similarity">
    <text evidence="1">Belongs to the R-transferase family.</text>
</comment>
<dbReference type="Pfam" id="PF04377">
    <property type="entry name" value="ATE_C"/>
    <property type="match status" value="1"/>
</dbReference>
<gene>
    <name evidence="8" type="ORF">BKA67DRAFT_525802</name>
</gene>
<dbReference type="PANTHER" id="PTHR21367:SF1">
    <property type="entry name" value="ARGINYL-TRNA--PROTEIN TRANSFERASE 1"/>
    <property type="match status" value="1"/>
</dbReference>
<dbReference type="EC" id="2.3.2.8" evidence="2"/>
<dbReference type="InterPro" id="IPR007472">
    <property type="entry name" value="N-end_Aminoacyl_Trfase_C"/>
</dbReference>
<organism evidence="8 9">
    <name type="scientific">Truncatella angustata</name>
    <dbReference type="NCBI Taxonomy" id="152316"/>
    <lineage>
        <taxon>Eukaryota</taxon>
        <taxon>Fungi</taxon>
        <taxon>Dikarya</taxon>
        <taxon>Ascomycota</taxon>
        <taxon>Pezizomycotina</taxon>
        <taxon>Sordariomycetes</taxon>
        <taxon>Xylariomycetidae</taxon>
        <taxon>Amphisphaeriales</taxon>
        <taxon>Sporocadaceae</taxon>
        <taxon>Truncatella</taxon>
    </lineage>
</organism>
<dbReference type="RefSeq" id="XP_045952317.1">
    <property type="nucleotide sequence ID" value="XM_046098694.1"/>
</dbReference>
<evidence type="ECO:0000256" key="2">
    <source>
        <dbReference type="ARBA" id="ARBA00012025"/>
    </source>
</evidence>
<name>A0A9P8RGW5_9PEZI</name>
<dbReference type="GO" id="GO:0005737">
    <property type="term" value="C:cytoplasm"/>
    <property type="evidence" value="ECO:0007669"/>
    <property type="project" value="TreeGrafter"/>
</dbReference>
<evidence type="ECO:0000256" key="4">
    <source>
        <dbReference type="ARBA" id="ARBA00023315"/>
    </source>
</evidence>
<feature type="region of interest" description="Disordered" evidence="5">
    <location>
        <begin position="332"/>
        <end position="385"/>
    </location>
</feature>
<feature type="compositionally biased region" description="Acidic residues" evidence="5">
    <location>
        <begin position="359"/>
        <end position="377"/>
    </location>
</feature>
<sequence length="455" mass="52556">MLVYPSSNHGLIGYRSSSTCGYCRRRAPQTGQSWKRHSFYVRASSMSPTFYQSLIDRSWRRSGKLLYRPNQRDSCCPHYTLRLDSSQVQLAKDQRAAINRFNKYILGDDYIRQSARLYPRSREESKKRDREFDLVERIHEAEVASLKTPPKPAHRFEVTLESDDFTEEKYAVFENYQRIVHQESTSDISRDGFKRFLCDSPLRNEVFRSTNGDERPVGSFHQCYRLDGKLVAVGVLDLLPQCVSAKYFLYHESIHKFQPGKLGALYEIALAAEKGYRYWYSGFYIHTCPKMRYKIDFKPQYVLDPDHHVWLPLDKEALKLFDEKGYLHLPSAPPQLHSNIDPRTENTPIEVGDSHAMDENDDAEDDDDGDDDDDDDDKPLLASNMPGLPSLDVLQRIPLDIIPVRLKYGMLSAGDVFQWEDEDITDAKTAKGMIAELVAATGPDLMLQWALDFRR</sequence>
<dbReference type="GO" id="GO:0004057">
    <property type="term" value="F:arginyl-tRNA--protein transferase activity"/>
    <property type="evidence" value="ECO:0007669"/>
    <property type="project" value="UniProtKB-EC"/>
</dbReference>
<evidence type="ECO:0000256" key="5">
    <source>
        <dbReference type="SAM" id="MobiDB-lite"/>
    </source>
</evidence>
<dbReference type="EMBL" id="JAGPXC010000010">
    <property type="protein sequence ID" value="KAH6645803.1"/>
    <property type="molecule type" value="Genomic_DNA"/>
</dbReference>
<keyword evidence="4" id="KW-0012">Acyltransferase</keyword>
<dbReference type="SUPFAM" id="SSF55729">
    <property type="entry name" value="Acyl-CoA N-acyltransferases (Nat)"/>
    <property type="match status" value="1"/>
</dbReference>
<evidence type="ECO:0000259" key="6">
    <source>
        <dbReference type="Pfam" id="PF04376"/>
    </source>
</evidence>
<protein>
    <recommendedName>
        <fullName evidence="2">arginyltransferase</fullName>
        <ecNumber evidence="2">2.3.2.8</ecNumber>
    </recommendedName>
</protein>
<dbReference type="AlphaFoldDB" id="A0A9P8RGW5"/>
<reference evidence="8" key="1">
    <citation type="journal article" date="2021" name="Nat. Commun.">
        <title>Genetic determinants of endophytism in the Arabidopsis root mycobiome.</title>
        <authorList>
            <person name="Mesny F."/>
            <person name="Miyauchi S."/>
            <person name="Thiergart T."/>
            <person name="Pickel B."/>
            <person name="Atanasova L."/>
            <person name="Karlsson M."/>
            <person name="Huettel B."/>
            <person name="Barry K.W."/>
            <person name="Haridas S."/>
            <person name="Chen C."/>
            <person name="Bauer D."/>
            <person name="Andreopoulos W."/>
            <person name="Pangilinan J."/>
            <person name="LaButti K."/>
            <person name="Riley R."/>
            <person name="Lipzen A."/>
            <person name="Clum A."/>
            <person name="Drula E."/>
            <person name="Henrissat B."/>
            <person name="Kohler A."/>
            <person name="Grigoriev I.V."/>
            <person name="Martin F.M."/>
            <person name="Hacquard S."/>
        </authorList>
    </citation>
    <scope>NUCLEOTIDE SEQUENCE</scope>
    <source>
        <strain evidence="8">MPI-SDFR-AT-0073</strain>
    </source>
</reference>
<evidence type="ECO:0000259" key="7">
    <source>
        <dbReference type="Pfam" id="PF04377"/>
    </source>
</evidence>
<dbReference type="Pfam" id="PF04376">
    <property type="entry name" value="ATE_N"/>
    <property type="match status" value="1"/>
</dbReference>
<dbReference type="InterPro" id="IPR030700">
    <property type="entry name" value="N-end_Aminoacyl_Trfase"/>
</dbReference>
<feature type="domain" description="N-end rule aminoacyl transferase C-terminal" evidence="7">
    <location>
        <begin position="168"/>
        <end position="304"/>
    </location>
</feature>
<dbReference type="PANTHER" id="PTHR21367">
    <property type="entry name" value="ARGININE-TRNA-PROTEIN TRANSFERASE 1"/>
    <property type="match status" value="1"/>
</dbReference>
<evidence type="ECO:0000313" key="9">
    <source>
        <dbReference type="Proteomes" id="UP000758603"/>
    </source>
</evidence>
<dbReference type="Proteomes" id="UP000758603">
    <property type="component" value="Unassembled WGS sequence"/>
</dbReference>
<feature type="domain" description="N-end aminoacyl transferase N-terminal" evidence="6">
    <location>
        <begin position="18"/>
        <end position="95"/>
    </location>
</feature>
<evidence type="ECO:0000256" key="1">
    <source>
        <dbReference type="ARBA" id="ARBA00009991"/>
    </source>
</evidence>
<evidence type="ECO:0000313" key="8">
    <source>
        <dbReference type="EMBL" id="KAH6645803.1"/>
    </source>
</evidence>
<accession>A0A9P8RGW5</accession>
<keyword evidence="9" id="KW-1185">Reference proteome</keyword>
<dbReference type="InterPro" id="IPR016181">
    <property type="entry name" value="Acyl_CoA_acyltransferase"/>
</dbReference>
<evidence type="ECO:0000256" key="3">
    <source>
        <dbReference type="ARBA" id="ARBA00022679"/>
    </source>
</evidence>
<dbReference type="InterPro" id="IPR007471">
    <property type="entry name" value="N-end_Aminoacyl_Trfase_N"/>
</dbReference>